<keyword evidence="1" id="KW-0812">Transmembrane</keyword>
<comment type="caution">
    <text evidence="2">The sequence shown here is derived from an EMBL/GenBank/DDBJ whole genome shotgun (WGS) entry which is preliminary data.</text>
</comment>
<sequence>MRLKALNHCKNNQNFLFIIIITRIFQGFSKKKLYFCIKKAALGNLKAAFIALICIFFAERFRNKNKNKNR</sequence>
<dbReference type="AlphaFoldDB" id="A0A3R6I9I7"/>
<feature type="transmembrane region" description="Helical" evidence="1">
    <location>
        <begin position="40"/>
        <end position="58"/>
    </location>
</feature>
<gene>
    <name evidence="2" type="ORF">DW192_06285</name>
</gene>
<accession>A0A3R6I9I7</accession>
<evidence type="ECO:0000313" key="2">
    <source>
        <dbReference type="EMBL" id="RHH83466.1"/>
    </source>
</evidence>
<name>A0A3R6I9I7_9BACT</name>
<evidence type="ECO:0000313" key="3">
    <source>
        <dbReference type="Proteomes" id="UP000284548"/>
    </source>
</evidence>
<dbReference type="EMBL" id="QRKB01000011">
    <property type="protein sequence ID" value="RHH83466.1"/>
    <property type="molecule type" value="Genomic_DNA"/>
</dbReference>
<organism evidence="2 3">
    <name type="scientific">Segatella copri</name>
    <dbReference type="NCBI Taxonomy" id="165179"/>
    <lineage>
        <taxon>Bacteria</taxon>
        <taxon>Pseudomonadati</taxon>
        <taxon>Bacteroidota</taxon>
        <taxon>Bacteroidia</taxon>
        <taxon>Bacteroidales</taxon>
        <taxon>Prevotellaceae</taxon>
        <taxon>Segatella</taxon>
    </lineage>
</organism>
<keyword evidence="1" id="KW-0472">Membrane</keyword>
<feature type="transmembrane region" description="Helical" evidence="1">
    <location>
        <begin position="12"/>
        <end position="28"/>
    </location>
</feature>
<evidence type="ECO:0000256" key="1">
    <source>
        <dbReference type="SAM" id="Phobius"/>
    </source>
</evidence>
<dbReference type="Proteomes" id="UP000284548">
    <property type="component" value="Unassembled WGS sequence"/>
</dbReference>
<reference evidence="2 3" key="1">
    <citation type="submission" date="2018-08" db="EMBL/GenBank/DDBJ databases">
        <title>A genome reference for cultivated species of the human gut microbiota.</title>
        <authorList>
            <person name="Zou Y."/>
            <person name="Xue W."/>
            <person name="Luo G."/>
        </authorList>
    </citation>
    <scope>NUCLEOTIDE SEQUENCE [LARGE SCALE GENOMIC DNA]</scope>
    <source>
        <strain evidence="2 3">AM16-54</strain>
    </source>
</reference>
<protein>
    <submittedName>
        <fullName evidence="2">Uncharacterized protein</fullName>
    </submittedName>
</protein>
<proteinExistence type="predicted"/>
<keyword evidence="1" id="KW-1133">Transmembrane helix</keyword>